<comment type="caution">
    <text evidence="1">The sequence shown here is derived from an EMBL/GenBank/DDBJ whole genome shotgun (WGS) entry which is preliminary data.</text>
</comment>
<organism evidence="1 2">
    <name type="scientific">Levilactobacillus hammesii</name>
    <dbReference type="NCBI Taxonomy" id="267633"/>
    <lineage>
        <taxon>Bacteria</taxon>
        <taxon>Bacillati</taxon>
        <taxon>Bacillota</taxon>
        <taxon>Bacilli</taxon>
        <taxon>Lactobacillales</taxon>
        <taxon>Lactobacillaceae</taxon>
        <taxon>Levilactobacillus</taxon>
    </lineage>
</organism>
<dbReference type="Proteomes" id="UP000721920">
    <property type="component" value="Unassembled WGS sequence"/>
</dbReference>
<name>A0A921EYP0_9LACO</name>
<gene>
    <name evidence="1" type="ORF">K8U88_01365</name>
</gene>
<proteinExistence type="predicted"/>
<protein>
    <submittedName>
        <fullName evidence="1">Uncharacterized protein</fullName>
    </submittedName>
</protein>
<reference evidence="1" key="1">
    <citation type="journal article" date="2021" name="PeerJ">
        <title>Extensive microbial diversity within the chicken gut microbiome revealed by metagenomics and culture.</title>
        <authorList>
            <person name="Gilroy R."/>
            <person name="Ravi A."/>
            <person name="Getino M."/>
            <person name="Pursley I."/>
            <person name="Horton D.L."/>
            <person name="Alikhan N.F."/>
            <person name="Baker D."/>
            <person name="Gharbi K."/>
            <person name="Hall N."/>
            <person name="Watson M."/>
            <person name="Adriaenssens E.M."/>
            <person name="Foster-Nyarko E."/>
            <person name="Jarju S."/>
            <person name="Secka A."/>
            <person name="Antonio M."/>
            <person name="Oren A."/>
            <person name="Chaudhuri R.R."/>
            <person name="La Ragione R."/>
            <person name="Hildebrand F."/>
            <person name="Pallen M.J."/>
        </authorList>
    </citation>
    <scope>NUCLEOTIDE SEQUENCE</scope>
    <source>
        <strain evidence="1">CHK173-2145</strain>
    </source>
</reference>
<dbReference type="EMBL" id="DYXN01000017">
    <property type="protein sequence ID" value="HJE86211.1"/>
    <property type="molecule type" value="Genomic_DNA"/>
</dbReference>
<sequence>MLADSLALIIAEPTADSCALTEAEERALVEDDADALALIEAEARALFNTLSDLLTLVFAEATAEATADSLARVDADITKLSATLALV</sequence>
<evidence type="ECO:0000313" key="1">
    <source>
        <dbReference type="EMBL" id="HJE86211.1"/>
    </source>
</evidence>
<accession>A0A921EYP0</accession>
<evidence type="ECO:0000313" key="2">
    <source>
        <dbReference type="Proteomes" id="UP000721920"/>
    </source>
</evidence>
<reference evidence="1" key="2">
    <citation type="submission" date="2021-09" db="EMBL/GenBank/DDBJ databases">
        <authorList>
            <person name="Gilroy R."/>
        </authorList>
    </citation>
    <scope>NUCLEOTIDE SEQUENCE</scope>
    <source>
        <strain evidence="1">CHK173-2145</strain>
    </source>
</reference>
<dbReference type="AlphaFoldDB" id="A0A921EYP0"/>